<dbReference type="Gene3D" id="1.25.40.10">
    <property type="entry name" value="Tetratricopeptide repeat domain"/>
    <property type="match status" value="1"/>
</dbReference>
<dbReference type="Pfam" id="PF14559">
    <property type="entry name" value="TPR_19"/>
    <property type="match status" value="1"/>
</dbReference>
<gene>
    <name evidence="5" type="ORF">ENS31_10895</name>
</gene>
<feature type="transmembrane region" description="Helical" evidence="4">
    <location>
        <begin position="14"/>
        <end position="32"/>
    </location>
</feature>
<dbReference type="InterPro" id="IPR011990">
    <property type="entry name" value="TPR-like_helical_dom_sf"/>
</dbReference>
<dbReference type="PANTHER" id="PTHR44943">
    <property type="entry name" value="CELLULOSE SYNTHASE OPERON PROTEIN C"/>
    <property type="match status" value="1"/>
</dbReference>
<accession>A0A7V3E894</accession>
<keyword evidence="4" id="KW-1133">Transmembrane helix</keyword>
<comment type="caution">
    <text evidence="5">The sequence shown here is derived from an EMBL/GenBank/DDBJ whole genome shotgun (WGS) entry which is preliminary data.</text>
</comment>
<dbReference type="InterPro" id="IPR051685">
    <property type="entry name" value="Ycf3/AcsC/BcsC/TPR_MFPF"/>
</dbReference>
<dbReference type="SUPFAM" id="SSF48452">
    <property type="entry name" value="TPR-like"/>
    <property type="match status" value="1"/>
</dbReference>
<name>A0A7V3E894_9BACT</name>
<sequence>MDFLRRKFMKFKPVYIYGILLIAVIAVIIIATNQRNEKIAAIEDIANKEMPQDDVHKNIGKEGQMPHGQVKVSEEVKKKMEELKAAVDASPNDTSKIREYADFLLAAHKPDESIPYYEMILKKDPKRKDIRFSLTFIYYNKGELDKAEEETNKILAIDKNDSMAKYNLGAIEATRGNNEKARQIWNKLIQEDPKSESAELARNALTMLK</sequence>
<organism evidence="5">
    <name type="scientific">Ignavibacterium album</name>
    <dbReference type="NCBI Taxonomy" id="591197"/>
    <lineage>
        <taxon>Bacteria</taxon>
        <taxon>Pseudomonadati</taxon>
        <taxon>Ignavibacteriota</taxon>
        <taxon>Ignavibacteria</taxon>
        <taxon>Ignavibacteriales</taxon>
        <taxon>Ignavibacteriaceae</taxon>
        <taxon>Ignavibacterium</taxon>
    </lineage>
</organism>
<feature type="repeat" description="TPR" evidence="3">
    <location>
        <begin position="162"/>
        <end position="195"/>
    </location>
</feature>
<dbReference type="PANTHER" id="PTHR44943:SF10">
    <property type="match status" value="1"/>
</dbReference>
<dbReference type="PROSITE" id="PS50005">
    <property type="entry name" value="TPR"/>
    <property type="match status" value="1"/>
</dbReference>
<evidence type="ECO:0000256" key="4">
    <source>
        <dbReference type="SAM" id="Phobius"/>
    </source>
</evidence>
<keyword evidence="2 3" id="KW-0802">TPR repeat</keyword>
<evidence type="ECO:0000256" key="3">
    <source>
        <dbReference type="PROSITE-ProRule" id="PRU00339"/>
    </source>
</evidence>
<evidence type="ECO:0000313" key="5">
    <source>
        <dbReference type="EMBL" id="HFI92014.1"/>
    </source>
</evidence>
<dbReference type="EMBL" id="DSUJ01000008">
    <property type="protein sequence ID" value="HFI92014.1"/>
    <property type="molecule type" value="Genomic_DNA"/>
</dbReference>
<reference evidence="5" key="1">
    <citation type="journal article" date="2020" name="mSystems">
        <title>Genome- and Community-Level Interaction Insights into Carbon Utilization and Element Cycling Functions of Hydrothermarchaeota in Hydrothermal Sediment.</title>
        <authorList>
            <person name="Zhou Z."/>
            <person name="Liu Y."/>
            <person name="Xu W."/>
            <person name="Pan J."/>
            <person name="Luo Z.H."/>
            <person name="Li M."/>
        </authorList>
    </citation>
    <scope>NUCLEOTIDE SEQUENCE [LARGE SCALE GENOMIC DNA]</scope>
    <source>
        <strain evidence="5">SpSt-479</strain>
    </source>
</reference>
<evidence type="ECO:0000256" key="2">
    <source>
        <dbReference type="ARBA" id="ARBA00022803"/>
    </source>
</evidence>
<dbReference type="AlphaFoldDB" id="A0A7V3E894"/>
<keyword evidence="1" id="KW-0677">Repeat</keyword>
<keyword evidence="4" id="KW-0812">Transmembrane</keyword>
<protein>
    <submittedName>
        <fullName evidence="5">Tetratricopeptide repeat protein</fullName>
    </submittedName>
</protein>
<keyword evidence="4" id="KW-0472">Membrane</keyword>
<evidence type="ECO:0000256" key="1">
    <source>
        <dbReference type="ARBA" id="ARBA00022737"/>
    </source>
</evidence>
<proteinExistence type="predicted"/>
<dbReference type="InterPro" id="IPR019734">
    <property type="entry name" value="TPR_rpt"/>
</dbReference>